<proteinExistence type="predicted"/>
<dbReference type="Proteomes" id="UP000644507">
    <property type="component" value="Unassembled WGS sequence"/>
</dbReference>
<reference evidence="1" key="2">
    <citation type="submission" date="2020-09" db="EMBL/GenBank/DDBJ databases">
        <authorList>
            <person name="Sun Q."/>
            <person name="Kim S."/>
        </authorList>
    </citation>
    <scope>NUCLEOTIDE SEQUENCE</scope>
    <source>
        <strain evidence="1">KCTC 12988</strain>
    </source>
</reference>
<comment type="caution">
    <text evidence="1">The sequence shown here is derived from an EMBL/GenBank/DDBJ whole genome shotgun (WGS) entry which is preliminary data.</text>
</comment>
<evidence type="ECO:0000313" key="2">
    <source>
        <dbReference type="Proteomes" id="UP000644507"/>
    </source>
</evidence>
<evidence type="ECO:0000313" key="1">
    <source>
        <dbReference type="EMBL" id="GHC56104.1"/>
    </source>
</evidence>
<reference evidence="1" key="1">
    <citation type="journal article" date="2014" name="Int. J. Syst. Evol. Microbiol.">
        <title>Complete genome sequence of Corynebacterium casei LMG S-19264T (=DSM 44701T), isolated from a smear-ripened cheese.</title>
        <authorList>
            <consortium name="US DOE Joint Genome Institute (JGI-PGF)"/>
            <person name="Walter F."/>
            <person name="Albersmeier A."/>
            <person name="Kalinowski J."/>
            <person name="Ruckert C."/>
        </authorList>
    </citation>
    <scope>NUCLEOTIDE SEQUENCE</scope>
    <source>
        <strain evidence="1">KCTC 12988</strain>
    </source>
</reference>
<protein>
    <submittedName>
        <fullName evidence="1">Uncharacterized protein</fullName>
    </submittedName>
</protein>
<dbReference type="RefSeq" id="WP_189570182.1">
    <property type="nucleotide sequence ID" value="NZ_BMXI01000009.1"/>
</dbReference>
<organism evidence="1 2">
    <name type="scientific">Roseibacillus persicicus</name>
    <dbReference type="NCBI Taxonomy" id="454148"/>
    <lineage>
        <taxon>Bacteria</taxon>
        <taxon>Pseudomonadati</taxon>
        <taxon>Verrucomicrobiota</taxon>
        <taxon>Verrucomicrobiia</taxon>
        <taxon>Verrucomicrobiales</taxon>
        <taxon>Verrucomicrobiaceae</taxon>
        <taxon>Roseibacillus</taxon>
    </lineage>
</organism>
<sequence length="121" mass="14012">MYRETEWRMRVLLSIVTAPGHRCEKQKIDGTVYHCKAVHFDGEGLVEVFRKATAESDDLSIQFSIYGQALAILQVEGERERLLFERDMNLGNREQADELALKVLHELEPTITHQEAMAYYL</sequence>
<keyword evidence="2" id="KW-1185">Reference proteome</keyword>
<dbReference type="EMBL" id="BMXI01000009">
    <property type="protein sequence ID" value="GHC56104.1"/>
    <property type="molecule type" value="Genomic_DNA"/>
</dbReference>
<gene>
    <name evidence="1" type="ORF">GCM10007100_23750</name>
</gene>
<name>A0A918TNL7_9BACT</name>
<dbReference type="AlphaFoldDB" id="A0A918TNL7"/>
<accession>A0A918TNL7</accession>